<dbReference type="Proteomes" id="UP000697710">
    <property type="component" value="Unassembled WGS sequence"/>
</dbReference>
<proteinExistence type="predicted"/>
<protein>
    <submittedName>
        <fullName evidence="1">Uncharacterized protein</fullName>
    </submittedName>
</protein>
<evidence type="ECO:0000313" key="1">
    <source>
        <dbReference type="EMBL" id="MCA9726539.1"/>
    </source>
</evidence>
<reference evidence="1" key="1">
    <citation type="submission" date="2020-04" db="EMBL/GenBank/DDBJ databases">
        <authorList>
            <person name="Zhang T."/>
        </authorList>
    </citation>
    <scope>NUCLEOTIDE SEQUENCE</scope>
    <source>
        <strain evidence="1">HKST-UBA01</strain>
    </source>
</reference>
<dbReference type="EMBL" id="JAGQHR010000041">
    <property type="protein sequence ID" value="MCA9726539.1"/>
    <property type="molecule type" value="Genomic_DNA"/>
</dbReference>
<comment type="caution">
    <text evidence="1">The sequence shown here is derived from an EMBL/GenBank/DDBJ whole genome shotgun (WGS) entry which is preliminary data.</text>
</comment>
<accession>A0A956RPC3</accession>
<evidence type="ECO:0000313" key="2">
    <source>
        <dbReference type="Proteomes" id="UP000697710"/>
    </source>
</evidence>
<reference evidence="1" key="2">
    <citation type="journal article" date="2021" name="Microbiome">
        <title>Successional dynamics and alternative stable states in a saline activated sludge microbial community over 9 years.</title>
        <authorList>
            <person name="Wang Y."/>
            <person name="Ye J."/>
            <person name="Ju F."/>
            <person name="Liu L."/>
            <person name="Boyd J.A."/>
            <person name="Deng Y."/>
            <person name="Parks D.H."/>
            <person name="Jiang X."/>
            <person name="Yin X."/>
            <person name="Woodcroft B.J."/>
            <person name="Tyson G.W."/>
            <person name="Hugenholtz P."/>
            <person name="Polz M.F."/>
            <person name="Zhang T."/>
        </authorList>
    </citation>
    <scope>NUCLEOTIDE SEQUENCE</scope>
    <source>
        <strain evidence="1">HKST-UBA01</strain>
    </source>
</reference>
<organism evidence="1 2">
    <name type="scientific">Eiseniibacteriota bacterium</name>
    <dbReference type="NCBI Taxonomy" id="2212470"/>
    <lineage>
        <taxon>Bacteria</taxon>
        <taxon>Candidatus Eiseniibacteriota</taxon>
    </lineage>
</organism>
<sequence length="116" mass="12441">MRVARAILPVLALWALLIGPGLCVTGALEHLCKDEGQATATSCEHEEDCATDPCGDWVLRLDSDPSSLQLSPPALVVPTPVWPEPFSNERALLVSEVPAIPVRSLPRPDSDLPLLI</sequence>
<name>A0A956RPC3_UNCEI</name>
<dbReference type="AlphaFoldDB" id="A0A956RPC3"/>
<gene>
    <name evidence="1" type="ORF">KC729_02585</name>
</gene>